<evidence type="ECO:0000256" key="2">
    <source>
        <dbReference type="ARBA" id="ARBA00023157"/>
    </source>
</evidence>
<dbReference type="InterPro" id="IPR050488">
    <property type="entry name" value="Ig_Fc_receptor"/>
</dbReference>
<evidence type="ECO:0000259" key="4">
    <source>
        <dbReference type="PROSITE" id="PS50835"/>
    </source>
</evidence>
<dbReference type="GeneID" id="113168498"/>
<dbReference type="InterPro" id="IPR007110">
    <property type="entry name" value="Ig-like_dom"/>
</dbReference>
<protein>
    <recommendedName>
        <fullName evidence="4">Ig-like domain-containing protein</fullName>
    </recommendedName>
</protein>
<reference evidence="5" key="3">
    <citation type="submission" date="2025-09" db="UniProtKB">
        <authorList>
            <consortium name="Ensembl"/>
        </authorList>
    </citation>
    <scope>IDENTIFICATION</scope>
</reference>
<dbReference type="InterPro" id="IPR013783">
    <property type="entry name" value="Ig-like_fold"/>
</dbReference>
<dbReference type="OrthoDB" id="8941709at2759"/>
<dbReference type="InParanoid" id="A0A7N6AVU0"/>
<keyword evidence="3" id="KW-0472">Membrane</keyword>
<keyword evidence="3" id="KW-1133">Transmembrane helix</keyword>
<sequence>MVMPSVCLILSATLSVIPNRSQFFRYEHFTLRCEVPGVLSNWTVRRNTSSKIAEPCEGGFGDLQNSSCIMKNTYPSDSGVYWCESDGGEELSNAVNITVTAGKVILESPALPLTKEDEVTFHCTYKGRYEAQSRSNFNTTFYRNDVLIRSELQGHMTVKAQEGFYKCQHPKEGESPVSWLAVTAPKLSISPNRCHFFEHEHITLSCDVSGASSRWTVKRNTSSKISESCEGGFGDPHRSSCILKDVGPSDSGVYWCESEGGKELSNAVNITVSVKYKVLSVSATPPTCPPLMSLPTLLCIVLVLILYTAIIIVCVYAYRRWIRARAERRIYEQLTLA</sequence>
<keyword evidence="3" id="KW-0812">Transmembrane</keyword>
<reference evidence="5" key="2">
    <citation type="submission" date="2025-08" db="UniProtKB">
        <authorList>
            <consortium name="Ensembl"/>
        </authorList>
    </citation>
    <scope>IDENTIFICATION</scope>
</reference>
<dbReference type="Proteomes" id="UP000265040">
    <property type="component" value="Chromosome 18"/>
</dbReference>
<feature type="domain" description="Ig-like" evidence="4">
    <location>
        <begin position="4"/>
        <end position="140"/>
    </location>
</feature>
<evidence type="ECO:0000313" key="6">
    <source>
        <dbReference type="Proteomes" id="UP000265040"/>
    </source>
</evidence>
<evidence type="ECO:0000313" key="5">
    <source>
        <dbReference type="Ensembl" id="ENSATEP00000053624.1"/>
    </source>
</evidence>
<dbReference type="GO" id="GO:0004888">
    <property type="term" value="F:transmembrane signaling receptor activity"/>
    <property type="evidence" value="ECO:0007669"/>
    <property type="project" value="TreeGrafter"/>
</dbReference>
<dbReference type="Ensembl" id="ENSATET00000044738.2">
    <property type="protein sequence ID" value="ENSATEP00000053624.1"/>
    <property type="gene ID" value="ENSATEG00000027599.2"/>
</dbReference>
<dbReference type="PANTHER" id="PTHR11481">
    <property type="entry name" value="IMMUNOGLOBULIN FC RECEPTOR"/>
    <property type="match status" value="1"/>
</dbReference>
<feature type="domain" description="Ig-like" evidence="4">
    <location>
        <begin position="185"/>
        <end position="273"/>
    </location>
</feature>
<dbReference type="SMART" id="SM00409">
    <property type="entry name" value="IG"/>
    <property type="match status" value="2"/>
</dbReference>
<keyword evidence="1" id="KW-0732">Signal</keyword>
<dbReference type="GeneTree" id="ENSGT00940000163711"/>
<accession>A0A7N6AVU0</accession>
<dbReference type="GO" id="GO:0009897">
    <property type="term" value="C:external side of plasma membrane"/>
    <property type="evidence" value="ECO:0007669"/>
    <property type="project" value="TreeGrafter"/>
</dbReference>
<dbReference type="InterPro" id="IPR003599">
    <property type="entry name" value="Ig_sub"/>
</dbReference>
<reference evidence="5" key="1">
    <citation type="submission" date="2021-04" db="EMBL/GenBank/DDBJ databases">
        <authorList>
            <consortium name="Wellcome Sanger Institute Data Sharing"/>
        </authorList>
    </citation>
    <scope>NUCLEOTIDE SEQUENCE [LARGE SCALE GENOMIC DNA]</scope>
</reference>
<dbReference type="PANTHER" id="PTHR11481:SF64">
    <property type="entry name" value="FC RECEPTOR-LIKE PROTEIN 4"/>
    <property type="match status" value="1"/>
</dbReference>
<proteinExistence type="predicted"/>
<dbReference type="Gene3D" id="2.60.40.10">
    <property type="entry name" value="Immunoglobulins"/>
    <property type="match status" value="2"/>
</dbReference>
<evidence type="ECO:0000256" key="3">
    <source>
        <dbReference type="SAM" id="Phobius"/>
    </source>
</evidence>
<dbReference type="PROSITE" id="PS50835">
    <property type="entry name" value="IG_LIKE"/>
    <property type="match status" value="2"/>
</dbReference>
<evidence type="ECO:0000256" key="1">
    <source>
        <dbReference type="ARBA" id="ARBA00022729"/>
    </source>
</evidence>
<dbReference type="AlphaFoldDB" id="A0A7N6AVU0"/>
<keyword evidence="6" id="KW-1185">Reference proteome</keyword>
<feature type="transmembrane region" description="Helical" evidence="3">
    <location>
        <begin position="294"/>
        <end position="318"/>
    </location>
</feature>
<dbReference type="RefSeq" id="XP_026225328.1">
    <property type="nucleotide sequence ID" value="XM_026369543.1"/>
</dbReference>
<organism evidence="5 6">
    <name type="scientific">Anabas testudineus</name>
    <name type="common">Climbing perch</name>
    <name type="synonym">Anthias testudineus</name>
    <dbReference type="NCBI Taxonomy" id="64144"/>
    <lineage>
        <taxon>Eukaryota</taxon>
        <taxon>Metazoa</taxon>
        <taxon>Chordata</taxon>
        <taxon>Craniata</taxon>
        <taxon>Vertebrata</taxon>
        <taxon>Euteleostomi</taxon>
        <taxon>Actinopterygii</taxon>
        <taxon>Neopterygii</taxon>
        <taxon>Teleostei</taxon>
        <taxon>Neoteleostei</taxon>
        <taxon>Acanthomorphata</taxon>
        <taxon>Anabantaria</taxon>
        <taxon>Anabantiformes</taxon>
        <taxon>Anabantoidei</taxon>
        <taxon>Anabantidae</taxon>
        <taxon>Anabas</taxon>
    </lineage>
</organism>
<keyword evidence="2" id="KW-1015">Disulfide bond</keyword>
<dbReference type="InterPro" id="IPR036179">
    <property type="entry name" value="Ig-like_dom_sf"/>
</dbReference>
<dbReference type="SUPFAM" id="SSF48726">
    <property type="entry name" value="Immunoglobulin"/>
    <property type="match status" value="2"/>
</dbReference>
<dbReference type="GO" id="GO:0007166">
    <property type="term" value="P:cell surface receptor signaling pathway"/>
    <property type="evidence" value="ECO:0007669"/>
    <property type="project" value="TreeGrafter"/>
</dbReference>
<dbReference type="GO" id="GO:0006955">
    <property type="term" value="P:immune response"/>
    <property type="evidence" value="ECO:0007669"/>
    <property type="project" value="TreeGrafter"/>
</dbReference>
<name>A0A7N6AVU0_ANATE</name>